<dbReference type="PANTHER" id="PTHR37461">
    <property type="entry name" value="ANTI-SIGMA-K FACTOR RSKA"/>
    <property type="match status" value="1"/>
</dbReference>
<dbReference type="InterPro" id="IPR018764">
    <property type="entry name" value="RskA_C"/>
</dbReference>
<proteinExistence type="predicted"/>
<evidence type="ECO:0000259" key="1">
    <source>
        <dbReference type="Pfam" id="PF10099"/>
    </source>
</evidence>
<organism evidence="2 3">
    <name type="scientific">Rhizobium halophytocola</name>
    <dbReference type="NCBI Taxonomy" id="735519"/>
    <lineage>
        <taxon>Bacteria</taxon>
        <taxon>Pseudomonadati</taxon>
        <taxon>Pseudomonadota</taxon>
        <taxon>Alphaproteobacteria</taxon>
        <taxon>Hyphomicrobiales</taxon>
        <taxon>Rhizobiaceae</taxon>
        <taxon>Rhizobium/Agrobacterium group</taxon>
        <taxon>Rhizobium</taxon>
    </lineage>
</organism>
<dbReference type="InterPro" id="IPR051474">
    <property type="entry name" value="Anti-sigma-K/W_factor"/>
</dbReference>
<accession>A0ABS4E066</accession>
<sequence>MTAPGNDREEVFDDEALAGEYVLGVLDLEARQAVERRMRDDRVFRALVSGWEQNLSALDAAYIAETPPARVYNALEARLFAERNAAVAKPGSLWNSLALWRGLAFAGIAAAAVVLALDHLPLPSSGSSSLVAQLSGSDSAISLVAHYDGRTGQLLMTPVATAAEGRKVLEVWLILGDDAPRSLGILPQSGEGRIVIPDRLRRSMGEGAILAVSLEPDGGSPTGLPTGPVLAVGPVSS</sequence>
<evidence type="ECO:0000313" key="3">
    <source>
        <dbReference type="Proteomes" id="UP000759443"/>
    </source>
</evidence>
<comment type="caution">
    <text evidence="2">The sequence shown here is derived from an EMBL/GenBank/DDBJ whole genome shotgun (WGS) entry which is preliminary data.</text>
</comment>
<keyword evidence="3" id="KW-1185">Reference proteome</keyword>
<dbReference type="Pfam" id="PF10099">
    <property type="entry name" value="RskA_C"/>
    <property type="match status" value="1"/>
</dbReference>
<dbReference type="Proteomes" id="UP000759443">
    <property type="component" value="Unassembled WGS sequence"/>
</dbReference>
<dbReference type="RefSeq" id="WP_209945945.1">
    <property type="nucleotide sequence ID" value="NZ_JAGGJU010000007.1"/>
</dbReference>
<feature type="domain" description="Anti-sigma K factor RskA C-terminal" evidence="1">
    <location>
        <begin position="106"/>
        <end position="229"/>
    </location>
</feature>
<reference evidence="2 3" key="1">
    <citation type="submission" date="2021-03" db="EMBL/GenBank/DDBJ databases">
        <title>Genomic Encyclopedia of Type Strains, Phase IV (KMG-IV): sequencing the most valuable type-strain genomes for metagenomic binning, comparative biology and taxonomic classification.</title>
        <authorList>
            <person name="Goeker M."/>
        </authorList>
    </citation>
    <scope>NUCLEOTIDE SEQUENCE [LARGE SCALE GENOMIC DNA]</scope>
    <source>
        <strain evidence="2 3">DSM 21600</strain>
    </source>
</reference>
<name>A0ABS4E066_9HYPH</name>
<protein>
    <submittedName>
        <fullName evidence="2">Anti-sigma-K factor RskA</fullName>
    </submittedName>
</protein>
<gene>
    <name evidence="2" type="ORF">J2Z17_002778</name>
</gene>
<dbReference type="PANTHER" id="PTHR37461:SF1">
    <property type="entry name" value="ANTI-SIGMA-K FACTOR RSKA"/>
    <property type="match status" value="1"/>
</dbReference>
<dbReference type="EMBL" id="JAGGJU010000007">
    <property type="protein sequence ID" value="MBP1851333.1"/>
    <property type="molecule type" value="Genomic_DNA"/>
</dbReference>
<evidence type="ECO:0000313" key="2">
    <source>
        <dbReference type="EMBL" id="MBP1851333.1"/>
    </source>
</evidence>